<dbReference type="InterPro" id="IPR002577">
    <property type="entry name" value="HTH_HxlR"/>
</dbReference>
<dbReference type="PANTHER" id="PTHR33204:SF37">
    <property type="entry name" value="HTH-TYPE TRANSCRIPTIONAL REGULATOR YODB"/>
    <property type="match status" value="1"/>
</dbReference>
<accession>A0ABP5M529</accession>
<dbReference type="PROSITE" id="PS51118">
    <property type="entry name" value="HTH_HXLR"/>
    <property type="match status" value="1"/>
</dbReference>
<dbReference type="InterPro" id="IPR036388">
    <property type="entry name" value="WH-like_DNA-bd_sf"/>
</dbReference>
<keyword evidence="1" id="KW-0805">Transcription regulation</keyword>
<reference evidence="6" key="1">
    <citation type="journal article" date="2019" name="Int. J. Syst. Evol. Microbiol.">
        <title>The Global Catalogue of Microorganisms (GCM) 10K type strain sequencing project: providing services to taxonomists for standard genome sequencing and annotation.</title>
        <authorList>
            <consortium name="The Broad Institute Genomics Platform"/>
            <consortium name="The Broad Institute Genome Sequencing Center for Infectious Disease"/>
            <person name="Wu L."/>
            <person name="Ma J."/>
        </authorList>
    </citation>
    <scope>NUCLEOTIDE SEQUENCE [LARGE SCALE GENOMIC DNA]</scope>
    <source>
        <strain evidence="6">JCM 13850</strain>
    </source>
</reference>
<evidence type="ECO:0000259" key="4">
    <source>
        <dbReference type="PROSITE" id="PS51118"/>
    </source>
</evidence>
<dbReference type="Gene3D" id="1.10.10.10">
    <property type="entry name" value="Winged helix-like DNA-binding domain superfamily/Winged helix DNA-binding domain"/>
    <property type="match status" value="1"/>
</dbReference>
<name>A0ABP5M529_9ACTN</name>
<proteinExistence type="predicted"/>
<comment type="caution">
    <text evidence="5">The sequence shown here is derived from an EMBL/GenBank/DDBJ whole genome shotgun (WGS) entry which is preliminary data.</text>
</comment>
<keyword evidence="2" id="KW-0238">DNA-binding</keyword>
<dbReference type="EMBL" id="BAAAMR010000078">
    <property type="protein sequence ID" value="GAA2158063.1"/>
    <property type="molecule type" value="Genomic_DNA"/>
</dbReference>
<evidence type="ECO:0000313" key="5">
    <source>
        <dbReference type="EMBL" id="GAA2158063.1"/>
    </source>
</evidence>
<dbReference type="PANTHER" id="PTHR33204">
    <property type="entry name" value="TRANSCRIPTIONAL REGULATOR, MARR FAMILY"/>
    <property type="match status" value="1"/>
</dbReference>
<gene>
    <name evidence="5" type="ORF">GCM10009727_68490</name>
</gene>
<keyword evidence="3" id="KW-0804">Transcription</keyword>
<evidence type="ECO:0000256" key="3">
    <source>
        <dbReference type="ARBA" id="ARBA00023163"/>
    </source>
</evidence>
<dbReference type="SUPFAM" id="SSF46785">
    <property type="entry name" value="Winged helix' DNA-binding domain"/>
    <property type="match status" value="1"/>
</dbReference>
<organism evidence="5 6">
    <name type="scientific">Actinomadura napierensis</name>
    <dbReference type="NCBI Taxonomy" id="267854"/>
    <lineage>
        <taxon>Bacteria</taxon>
        <taxon>Bacillati</taxon>
        <taxon>Actinomycetota</taxon>
        <taxon>Actinomycetes</taxon>
        <taxon>Streptosporangiales</taxon>
        <taxon>Thermomonosporaceae</taxon>
        <taxon>Actinomadura</taxon>
    </lineage>
</organism>
<protein>
    <submittedName>
        <fullName evidence="5">Helix-turn-helix domain-containing protein</fullName>
    </submittedName>
</protein>
<sequence length="126" mass="13985">MDDVFRRDCPARMVLDHVARRWGVLVLTSLDASDLRFFELRNRIEGVSEKMLSQTLRTLQRDGLIVRTVEPTVPPSVTYGLTPLGRGITASLRTLTGWIRDNASEIIEAQRTYDAADGQKAAGGPS</sequence>
<dbReference type="Proteomes" id="UP001501020">
    <property type="component" value="Unassembled WGS sequence"/>
</dbReference>
<dbReference type="RefSeq" id="WP_344276983.1">
    <property type="nucleotide sequence ID" value="NZ_BAAAMR010000078.1"/>
</dbReference>
<evidence type="ECO:0000256" key="2">
    <source>
        <dbReference type="ARBA" id="ARBA00023125"/>
    </source>
</evidence>
<dbReference type="Pfam" id="PF01638">
    <property type="entry name" value="HxlR"/>
    <property type="match status" value="1"/>
</dbReference>
<evidence type="ECO:0000256" key="1">
    <source>
        <dbReference type="ARBA" id="ARBA00023015"/>
    </source>
</evidence>
<evidence type="ECO:0000313" key="6">
    <source>
        <dbReference type="Proteomes" id="UP001501020"/>
    </source>
</evidence>
<dbReference type="InterPro" id="IPR036390">
    <property type="entry name" value="WH_DNA-bd_sf"/>
</dbReference>
<keyword evidence="6" id="KW-1185">Reference proteome</keyword>
<feature type="domain" description="HTH hxlR-type" evidence="4">
    <location>
        <begin position="9"/>
        <end position="107"/>
    </location>
</feature>